<dbReference type="GO" id="GO:0004674">
    <property type="term" value="F:protein serine/threonine kinase activity"/>
    <property type="evidence" value="ECO:0007669"/>
    <property type="project" value="TreeGrafter"/>
</dbReference>
<evidence type="ECO:0000259" key="4">
    <source>
        <dbReference type="Pfam" id="PF07804"/>
    </source>
</evidence>
<name>A0A5N7MJL4_9HYPH</name>
<dbReference type="PANTHER" id="PTHR37419">
    <property type="entry name" value="SERINE/THREONINE-PROTEIN KINASE TOXIN HIPA"/>
    <property type="match status" value="1"/>
</dbReference>
<evidence type="ECO:0000259" key="5">
    <source>
        <dbReference type="Pfam" id="PF13657"/>
    </source>
</evidence>
<protein>
    <submittedName>
        <fullName evidence="6">Type II toxin-antitoxin system HipA family toxin</fullName>
    </submittedName>
</protein>
<evidence type="ECO:0000313" key="6">
    <source>
        <dbReference type="EMBL" id="MPR27137.1"/>
    </source>
</evidence>
<keyword evidence="3" id="KW-0418">Kinase</keyword>
<reference evidence="6 7" key="1">
    <citation type="journal article" date="2019" name="Syst. Appl. Microbiol.">
        <title>Microvirga tunisiensis sp. nov., a root nodule symbiotic bacterium isolated from Lupinus micranthus and L. luteus grown in Northern Tunisia.</title>
        <authorList>
            <person name="Msaddak A."/>
            <person name="Rejili M."/>
            <person name="Duran D."/>
            <person name="Mars M."/>
            <person name="Palacios J.M."/>
            <person name="Ruiz-Argueso T."/>
            <person name="Rey L."/>
            <person name="Imperial J."/>
        </authorList>
    </citation>
    <scope>NUCLEOTIDE SEQUENCE [LARGE SCALE GENOMIC DNA]</scope>
    <source>
        <strain evidence="6 7">Lmie10</strain>
    </source>
</reference>
<dbReference type="PANTHER" id="PTHR37419:SF8">
    <property type="entry name" value="TOXIN YJJJ"/>
    <property type="match status" value="1"/>
</dbReference>
<gene>
    <name evidence="6" type="ORF">FS320_18430</name>
</gene>
<evidence type="ECO:0000313" key="7">
    <source>
        <dbReference type="Proteomes" id="UP000403266"/>
    </source>
</evidence>
<evidence type="ECO:0000256" key="3">
    <source>
        <dbReference type="ARBA" id="ARBA00022777"/>
    </source>
</evidence>
<dbReference type="InterPro" id="IPR012893">
    <property type="entry name" value="HipA-like_C"/>
</dbReference>
<dbReference type="InterPro" id="IPR052028">
    <property type="entry name" value="HipA_Ser/Thr_kinase"/>
</dbReference>
<organism evidence="6 7">
    <name type="scientific">Microvirga tunisiensis</name>
    <dbReference type="NCBI Taxonomy" id="2108360"/>
    <lineage>
        <taxon>Bacteria</taxon>
        <taxon>Pseudomonadati</taxon>
        <taxon>Pseudomonadota</taxon>
        <taxon>Alphaproteobacteria</taxon>
        <taxon>Hyphomicrobiales</taxon>
        <taxon>Methylobacteriaceae</taxon>
        <taxon>Microvirga</taxon>
    </lineage>
</organism>
<evidence type="ECO:0000256" key="1">
    <source>
        <dbReference type="ARBA" id="ARBA00010164"/>
    </source>
</evidence>
<dbReference type="Pfam" id="PF07804">
    <property type="entry name" value="HipA_C"/>
    <property type="match status" value="1"/>
</dbReference>
<proteinExistence type="inferred from homology"/>
<accession>A0A5N7MJL4</accession>
<dbReference type="Proteomes" id="UP000403266">
    <property type="component" value="Unassembled WGS sequence"/>
</dbReference>
<dbReference type="GO" id="GO:0005829">
    <property type="term" value="C:cytosol"/>
    <property type="evidence" value="ECO:0007669"/>
    <property type="project" value="TreeGrafter"/>
</dbReference>
<comment type="caution">
    <text evidence="6">The sequence shown here is derived from an EMBL/GenBank/DDBJ whole genome shotgun (WGS) entry which is preliminary data.</text>
</comment>
<dbReference type="Pfam" id="PF13657">
    <property type="entry name" value="Couple_hipA"/>
    <property type="match status" value="1"/>
</dbReference>
<dbReference type="InterPro" id="IPR017508">
    <property type="entry name" value="HipA_N1"/>
</dbReference>
<comment type="similarity">
    <text evidence="1">Belongs to the HipA Ser/Thr kinase family.</text>
</comment>
<sequence>MFLPGASEPVVAGRLYQDGSRLSFNYGRSYLSRDDAIPIYAPELPLRPGAHPPATGLSMPACLRDAAPDAWGRRVILNRILGLQGKDVDVERLDELTYALESGSDRIGALDFQASPDVYVPRRAEAASLEELLTAAERVEQGIPITPELEQALFHGSALGGARPKALVDDGNTRLIAKFSSSSDVYNVVKGEFIAMRLAALAGLKVAPVRLVRAAGRDILLVERFDRVRQADGWTRRAMVSALTLFGLDEMMGRYASYEDLATIIRQRFEDPVGTLRELFGRLTFNVLCGNIDDHARNHAAFWDGQSLTLTPAYDICPQGRAGNEASQAMLIFGQNRMSRLEVCLQAAGTFLLNRAEAEKIITDQVKIIRAKWEEVCDEAALSEVDRRLFWRRQFLNPYAFEGASKGIASVMLSDNTGG</sequence>
<keyword evidence="2" id="KW-0808">Transferase</keyword>
<feature type="domain" description="HipA N-terminal subdomain 1" evidence="5">
    <location>
        <begin position="11"/>
        <end position="112"/>
    </location>
</feature>
<dbReference type="EMBL" id="VOSK01000074">
    <property type="protein sequence ID" value="MPR27137.1"/>
    <property type="molecule type" value="Genomic_DNA"/>
</dbReference>
<keyword evidence="7" id="KW-1185">Reference proteome</keyword>
<feature type="domain" description="HipA-like C-terminal" evidence="4">
    <location>
        <begin position="158"/>
        <end position="373"/>
    </location>
</feature>
<evidence type="ECO:0000256" key="2">
    <source>
        <dbReference type="ARBA" id="ARBA00022679"/>
    </source>
</evidence>
<dbReference type="AlphaFoldDB" id="A0A5N7MJL4"/>